<dbReference type="Proteomes" id="UP000323732">
    <property type="component" value="Unassembled WGS sequence"/>
</dbReference>
<evidence type="ECO:0000256" key="1">
    <source>
        <dbReference type="ARBA" id="ARBA00009764"/>
    </source>
</evidence>
<keyword evidence="8" id="KW-0966">Cell projection</keyword>
<comment type="caution">
    <text evidence="8">The sequence shown here is derived from an EMBL/GenBank/DDBJ whole genome shotgun (WGS) entry which is preliminary data.</text>
</comment>
<evidence type="ECO:0000256" key="2">
    <source>
        <dbReference type="ARBA" id="ARBA00011255"/>
    </source>
</evidence>
<evidence type="ECO:0000256" key="5">
    <source>
        <dbReference type="RuleBase" id="RU362066"/>
    </source>
</evidence>
<feature type="domain" description="Flagellar hook-associated protein 2 C-terminal" evidence="7">
    <location>
        <begin position="237"/>
        <end position="494"/>
    </location>
</feature>
<evidence type="ECO:0000256" key="4">
    <source>
        <dbReference type="ARBA" id="ARBA00023143"/>
    </source>
</evidence>
<evidence type="ECO:0000256" key="3">
    <source>
        <dbReference type="ARBA" id="ARBA00023054"/>
    </source>
</evidence>
<gene>
    <name evidence="8" type="ORF">FZD47_09520</name>
</gene>
<dbReference type="GO" id="GO:0007155">
    <property type="term" value="P:cell adhesion"/>
    <property type="evidence" value="ECO:0007669"/>
    <property type="project" value="InterPro"/>
</dbReference>
<dbReference type="InterPro" id="IPR040026">
    <property type="entry name" value="FliD"/>
</dbReference>
<sequence>MVRIGGLASGMDIDQLVGDLMKAERMPLDKINQKKQYTEWQRDDYRSMNTKLLELDQLIFAGIGKQGNYIKKSISSSNSEAVGLRNINSTSDFSGTLEVNNLATAASMYSRSSVDIDPDEKLVALGTGTQTFTIKAINKDGILEEEGYTLSFNPADESINSIISKINANSSVNAFFDKGTGKVSFSAKNTGDETNGPEIVLDGLFLTDTLKLDINNDIAASDVDANGNSKSVVGASGSNAQFIYNGLQTTRPSNTFQINGVEISLKKVTTEPVTFSSSPDVDAIMDTIVKFVDKYNEVIGEIKDKVGEKRFRDFQPLTSEQRKDMEEKDVELWEEKAKSGTLRGDSILSGSLNKMRSDLYSPVSGLQGFNQLAQIGITTTSNYMDGGKLTINEDDLRKAISENPNGIYELFQKDATTTSEKGLARRLRDSIKSTMTDIESKAGKASSVNNTFTIGKLLDGFDKQITRFEDRLSQVENRYWSQFTAMEKAIQRSNEQMSYLMQQFGG</sequence>
<keyword evidence="4 5" id="KW-0975">Bacterial flagellum</keyword>
<dbReference type="GO" id="GO:0071973">
    <property type="term" value="P:bacterial-type flagellum-dependent cell motility"/>
    <property type="evidence" value="ECO:0007669"/>
    <property type="project" value="TreeGrafter"/>
</dbReference>
<dbReference type="InterPro" id="IPR003481">
    <property type="entry name" value="FliD_N"/>
</dbReference>
<name>A0A5D4SKN2_9BACI</name>
<comment type="subunit">
    <text evidence="2 5">Homopentamer.</text>
</comment>
<evidence type="ECO:0000313" key="8">
    <source>
        <dbReference type="EMBL" id="TYS63750.1"/>
    </source>
</evidence>
<dbReference type="EMBL" id="VTES01000003">
    <property type="protein sequence ID" value="TYS63750.1"/>
    <property type="molecule type" value="Genomic_DNA"/>
</dbReference>
<dbReference type="RefSeq" id="WP_148949672.1">
    <property type="nucleotide sequence ID" value="NZ_VTES01000003.1"/>
</dbReference>
<dbReference type="Pfam" id="PF07195">
    <property type="entry name" value="FliD_C"/>
    <property type="match status" value="1"/>
</dbReference>
<comment type="similarity">
    <text evidence="1 5">Belongs to the FliD family.</text>
</comment>
<evidence type="ECO:0000259" key="6">
    <source>
        <dbReference type="Pfam" id="PF02465"/>
    </source>
</evidence>
<keyword evidence="3" id="KW-0175">Coiled coil</keyword>
<comment type="function">
    <text evidence="5">Required for morphogenesis and for the elongation of the flagellar filament by facilitating polymerization of the flagellin monomers at the tip of growing filament. Forms a capping structure, which prevents flagellin subunits (transported through the central channel of the flagellum) from leaking out without polymerization at the distal end.</text>
</comment>
<evidence type="ECO:0000313" key="9">
    <source>
        <dbReference type="Proteomes" id="UP000323732"/>
    </source>
</evidence>
<dbReference type="GO" id="GO:0009421">
    <property type="term" value="C:bacterial-type flagellum filament cap"/>
    <property type="evidence" value="ECO:0007669"/>
    <property type="project" value="InterPro"/>
</dbReference>
<evidence type="ECO:0000259" key="7">
    <source>
        <dbReference type="Pfam" id="PF07195"/>
    </source>
</evidence>
<dbReference type="AlphaFoldDB" id="A0A5D4SKN2"/>
<dbReference type="Pfam" id="PF02465">
    <property type="entry name" value="FliD_N"/>
    <property type="match status" value="1"/>
</dbReference>
<dbReference type="NCBIfam" id="NF005833">
    <property type="entry name" value="PRK07737.1"/>
    <property type="match status" value="1"/>
</dbReference>
<dbReference type="InterPro" id="IPR010809">
    <property type="entry name" value="FliD_C"/>
</dbReference>
<protein>
    <recommendedName>
        <fullName evidence="5">Flagellar hook-associated protein 2</fullName>
        <shortName evidence="5">HAP2</shortName>
    </recommendedName>
    <alternativeName>
        <fullName evidence="5">Flagellar cap protein</fullName>
    </alternativeName>
</protein>
<dbReference type="GO" id="GO:0009424">
    <property type="term" value="C:bacterial-type flagellum hook"/>
    <property type="evidence" value="ECO:0007669"/>
    <property type="project" value="UniProtKB-UniRule"/>
</dbReference>
<keyword evidence="8" id="KW-0969">Cilium</keyword>
<comment type="subcellular location">
    <subcellularLocation>
        <location evidence="5">Secreted</location>
    </subcellularLocation>
    <subcellularLocation>
        <location evidence="5">Bacterial flagellum</location>
    </subcellularLocation>
</comment>
<organism evidence="8 9">
    <name type="scientific">Bacillus infantis</name>
    <dbReference type="NCBI Taxonomy" id="324767"/>
    <lineage>
        <taxon>Bacteria</taxon>
        <taxon>Bacillati</taxon>
        <taxon>Bacillota</taxon>
        <taxon>Bacilli</taxon>
        <taxon>Bacillales</taxon>
        <taxon>Bacillaceae</taxon>
        <taxon>Bacillus</taxon>
    </lineage>
</organism>
<dbReference type="PANTHER" id="PTHR30288">
    <property type="entry name" value="FLAGELLAR CAP/ASSEMBLY PROTEIN FLID"/>
    <property type="match status" value="1"/>
</dbReference>
<feature type="domain" description="Flagellar hook-associated protein 2 N-terminal" evidence="6">
    <location>
        <begin position="9"/>
        <end position="106"/>
    </location>
</feature>
<accession>A0A5D4SKN2</accession>
<proteinExistence type="inferred from homology"/>
<dbReference type="PANTHER" id="PTHR30288:SF0">
    <property type="entry name" value="FLAGELLAR HOOK-ASSOCIATED PROTEIN 2"/>
    <property type="match status" value="1"/>
</dbReference>
<reference evidence="8 9" key="1">
    <citation type="submission" date="2019-08" db="EMBL/GenBank/DDBJ databases">
        <title>Bacillus genomes from the desert of Cuatro Cienegas, Coahuila.</title>
        <authorList>
            <person name="Olmedo-Alvarez G."/>
        </authorList>
    </citation>
    <scope>NUCLEOTIDE SEQUENCE [LARGE SCALE GENOMIC DNA]</scope>
    <source>
        <strain evidence="8 9">CH37_1T</strain>
    </source>
</reference>
<keyword evidence="5" id="KW-0964">Secreted</keyword>
<keyword evidence="8" id="KW-0282">Flagellum</keyword>
<dbReference type="GO" id="GO:0005576">
    <property type="term" value="C:extracellular region"/>
    <property type="evidence" value="ECO:0007669"/>
    <property type="project" value="UniProtKB-SubCell"/>
</dbReference>